<organism evidence="1 2">
    <name type="scientific">Caldilinea aerophila (strain DSM 14535 / JCM 11387 / NBRC 104270 / STL-6-O1)</name>
    <dbReference type="NCBI Taxonomy" id="926550"/>
    <lineage>
        <taxon>Bacteria</taxon>
        <taxon>Bacillati</taxon>
        <taxon>Chloroflexota</taxon>
        <taxon>Caldilineae</taxon>
        <taxon>Caldilineales</taxon>
        <taxon>Caldilineaceae</taxon>
        <taxon>Caldilinea</taxon>
    </lineage>
</organism>
<evidence type="ECO:0000313" key="1">
    <source>
        <dbReference type="EMBL" id="BAM01926.1"/>
    </source>
</evidence>
<dbReference type="Proteomes" id="UP000007880">
    <property type="component" value="Chromosome"/>
</dbReference>
<sequence>MFNEATQRWNWINAFLTASLHAAIVNLDQQPTSKFTFKDFIKEYITRLRNTLSELAPSKTPPNWGEKNEIEYVFHLESEVWGIDYERYLYFFDDISTQRPQPLLQTFKFITSFYAIERCLSSFQIPQRRANGTGRKGRRRDLFGYENGIFSSQFPHICDLMGPPFYLRANTVNLEVSNEKIQAWQALKLANIPSSLQSFYKATSGYAHFTDILEASFVSTRKTHLPANLRQKNQKRLPTQTRAWWYDVLWKYSESLRYNRVLPSRTAQEYPFFWNRSVRWFTSLTLTGLFCIAAHKNPNIGKAWRSITIQNSILRDLYKDIDRL</sequence>
<evidence type="ECO:0000313" key="2">
    <source>
        <dbReference type="Proteomes" id="UP000007880"/>
    </source>
</evidence>
<dbReference type="HOGENOM" id="CLU_857079_0_0_0"/>
<reference evidence="1 2" key="1">
    <citation type="submission" date="2012-02" db="EMBL/GenBank/DDBJ databases">
        <title>Complete genome sequence of Caldilinea aerophila DSM 14535 (= NBRC 102666).</title>
        <authorList>
            <person name="Oguchi A."/>
            <person name="Hosoyama A."/>
            <person name="Sekine M."/>
            <person name="Fukai R."/>
            <person name="Kato Y."/>
            <person name="Nakamura S."/>
            <person name="Hanada S."/>
            <person name="Yamazaki S."/>
            <person name="Fujita N."/>
        </authorList>
    </citation>
    <scope>NUCLEOTIDE SEQUENCE [LARGE SCALE GENOMIC DNA]</scope>
    <source>
        <strain evidence="2">DSM 14535 / JCM 11387 / NBRC 104270 / STL-6-O1</strain>
    </source>
</reference>
<dbReference type="EMBL" id="AP012337">
    <property type="protein sequence ID" value="BAM01926.1"/>
    <property type="molecule type" value="Genomic_DNA"/>
</dbReference>
<protein>
    <submittedName>
        <fullName evidence="1">Uncharacterized protein</fullName>
    </submittedName>
</protein>
<dbReference type="KEGG" id="cap:CLDAP_38860"/>
<proteinExistence type="predicted"/>
<name>I0I9I8_CALAS</name>
<gene>
    <name evidence="1" type="ordered locus">CLDAP_38860</name>
</gene>
<accession>I0I9I8</accession>
<keyword evidence="2" id="KW-1185">Reference proteome</keyword>
<dbReference type="AlphaFoldDB" id="I0I9I8"/>
<dbReference type="STRING" id="926550.CLDAP_38860"/>